<keyword evidence="2" id="KW-1185">Reference proteome</keyword>
<dbReference type="Pfam" id="PF07388">
    <property type="entry name" value="A-2_8-polyST"/>
    <property type="match status" value="1"/>
</dbReference>
<dbReference type="InterPro" id="IPR010866">
    <property type="entry name" value="A-2_8-polyST"/>
</dbReference>
<sequence length="377" mass="43268">MNTKVLFVVSSNFQMMFAYFLSHYMNGEVQYLILDSQNSEVNDISIRAAGNNKAWLIPSLKNTVKDLVFDNKALFEHVSDIIRKESPATVILFKDNDFLTCKVIETAAQIEAKITLVQEGVGIYRYPERNYKQWLRIKVPVILGYPWVYSFTQGMHPKVTAIAAAEPDMLPAVKTRLKEVIKIPQQAPPRHLLYEYSKILPDQTLQILKEHHSASLLYIGQPLSKLGILKTEEETAFLQTLLLITKKNNLNLLVKPHPYEDLDKYDGFKNELTLLSHSVPAEIIPLYLSLTCVVTPYSSAADNMSTWFHTPVLYVHDLLLKRQLIIDYELKGSFVKNHTELDDLIAKYSCESMDSQKLYTEKECELDYQQFVTALLQ</sequence>
<evidence type="ECO:0000313" key="2">
    <source>
        <dbReference type="Proteomes" id="UP000441585"/>
    </source>
</evidence>
<evidence type="ECO:0000313" key="1">
    <source>
        <dbReference type="EMBL" id="MRX55339.1"/>
    </source>
</evidence>
<dbReference type="AlphaFoldDB" id="A0A6I2MC55"/>
<dbReference type="InterPro" id="IPR043148">
    <property type="entry name" value="TagF_C"/>
</dbReference>
<gene>
    <name evidence="1" type="ORF">GJU41_15355</name>
</gene>
<accession>A0A6I2MC55</accession>
<reference evidence="1 2" key="1">
    <citation type="submission" date="2019-11" db="EMBL/GenBank/DDBJ databases">
        <title>Bacillus idriensis genome.</title>
        <authorList>
            <person name="Konopka E.N."/>
            <person name="Newman J.D."/>
        </authorList>
    </citation>
    <scope>NUCLEOTIDE SEQUENCE [LARGE SCALE GENOMIC DNA]</scope>
    <source>
        <strain evidence="1 2">DSM 19097</strain>
    </source>
</reference>
<dbReference type="RefSeq" id="WP_070876529.1">
    <property type="nucleotide sequence ID" value="NZ_CAJGAA010000003.1"/>
</dbReference>
<proteinExistence type="predicted"/>
<dbReference type="Gene3D" id="3.40.50.12580">
    <property type="match status" value="1"/>
</dbReference>
<dbReference type="EMBL" id="WKKF01000004">
    <property type="protein sequence ID" value="MRX55339.1"/>
    <property type="molecule type" value="Genomic_DNA"/>
</dbReference>
<dbReference type="Proteomes" id="UP000441585">
    <property type="component" value="Unassembled WGS sequence"/>
</dbReference>
<comment type="caution">
    <text evidence="1">The sequence shown here is derived from an EMBL/GenBank/DDBJ whole genome shotgun (WGS) entry which is preliminary data.</text>
</comment>
<name>A0A6I2MC55_9BACI</name>
<organism evidence="1 2">
    <name type="scientific">Metabacillus idriensis</name>
    <dbReference type="NCBI Taxonomy" id="324768"/>
    <lineage>
        <taxon>Bacteria</taxon>
        <taxon>Bacillati</taxon>
        <taxon>Bacillota</taxon>
        <taxon>Bacilli</taxon>
        <taxon>Bacillales</taxon>
        <taxon>Bacillaceae</taxon>
        <taxon>Metabacillus</taxon>
    </lineage>
</organism>
<protein>
    <submittedName>
        <fullName evidence="1">Uncharacterized protein</fullName>
    </submittedName>
</protein>